<dbReference type="EMBL" id="CP032819">
    <property type="protein sequence ID" value="AZS29264.1"/>
    <property type="molecule type" value="Genomic_DNA"/>
</dbReference>
<dbReference type="OrthoDB" id="656016at2"/>
<sequence>MASLKDSLLDGISGKLDKYIIYRVGNETFIRKRPKKVSNPKSEKQQMQRAKLPGAQTMYKALDGSLLKEICNLAARYNEKRSGYHWFLGKNMNLFGANHYIDYSRLEFSDGSQQLPFGITTKQTQPHVAELYWTDNSSSITAQSTDRLMVAVIFDNEPYTPVLLEDTNTLRKDGYARVTLPEGEWQTAHLYCFFGRDDLKNFSPGIHFQVTKS</sequence>
<dbReference type="Proteomes" id="UP000270673">
    <property type="component" value="Chromosome"/>
</dbReference>
<dbReference type="KEGG" id="buy:D8S85_06620"/>
<keyword evidence="2" id="KW-1185">Reference proteome</keyword>
<evidence type="ECO:0000313" key="2">
    <source>
        <dbReference type="Proteomes" id="UP000270673"/>
    </source>
</evidence>
<dbReference type="RefSeq" id="WP_106480011.1">
    <property type="nucleotide sequence ID" value="NZ_CP032819.1"/>
</dbReference>
<dbReference type="InterPro" id="IPR046233">
    <property type="entry name" value="DUF6266"/>
</dbReference>
<dbReference type="Pfam" id="PF19781">
    <property type="entry name" value="DUF6266"/>
    <property type="match status" value="1"/>
</dbReference>
<proteinExistence type="predicted"/>
<protein>
    <submittedName>
        <fullName evidence="1">Uncharacterized protein</fullName>
    </submittedName>
</protein>
<accession>A0A3S9VRU2</accession>
<organism evidence="1 2">
    <name type="scientific">Butyricimonas faecalis</name>
    <dbReference type="NCBI Taxonomy" id="2093856"/>
    <lineage>
        <taxon>Bacteria</taxon>
        <taxon>Pseudomonadati</taxon>
        <taxon>Bacteroidota</taxon>
        <taxon>Bacteroidia</taxon>
        <taxon>Bacteroidales</taxon>
        <taxon>Odoribacteraceae</taxon>
        <taxon>Butyricimonas</taxon>
    </lineage>
</organism>
<gene>
    <name evidence="1" type="ORF">D8S85_06620</name>
</gene>
<dbReference type="AlphaFoldDB" id="A0A3S9VRU2"/>
<reference evidence="1 2" key="1">
    <citation type="submission" date="2018-10" db="EMBL/GenBank/DDBJ databases">
        <title>Butyricimonas faecalis sp. nov., isolated from human faeces and emended description of the genus Butyricimonas.</title>
        <authorList>
            <person name="Le Roy T."/>
            <person name="Van der Smissen P."/>
            <person name="Paquot A."/>
            <person name="Delzenne N."/>
            <person name="Muccioli G."/>
            <person name="Collet J.-F."/>
            <person name="Cani P.D."/>
        </authorList>
    </citation>
    <scope>NUCLEOTIDE SEQUENCE [LARGE SCALE GENOMIC DNA]</scope>
    <source>
        <strain evidence="1 2">H184</strain>
    </source>
</reference>
<name>A0A3S9VRU2_9BACT</name>
<evidence type="ECO:0000313" key="1">
    <source>
        <dbReference type="EMBL" id="AZS29264.1"/>
    </source>
</evidence>